<dbReference type="SUPFAM" id="SSF82185">
    <property type="entry name" value="Histone H3 K4-specific methyltransferase SET7/9 N-terminal domain"/>
    <property type="match status" value="1"/>
</dbReference>
<reference evidence="2 3" key="1">
    <citation type="journal article" date="2014" name="Genome Announc.">
        <title>Draft genome sequences of eight enterohepatic helicobacter species isolated from both laboratory and wild rodents.</title>
        <authorList>
            <person name="Sheh A."/>
            <person name="Shen Z."/>
            <person name="Fox J.G."/>
        </authorList>
    </citation>
    <scope>NUCLEOTIDE SEQUENCE [LARGE SCALE GENOMIC DNA]</scope>
    <source>
        <strain evidence="2 3">MIT 01-6451</strain>
    </source>
</reference>
<dbReference type="Pfam" id="PF07661">
    <property type="entry name" value="MORN_2"/>
    <property type="match status" value="3"/>
</dbReference>
<name>A0A4V6I421_9HELI</name>
<dbReference type="Proteomes" id="UP000029707">
    <property type="component" value="Unassembled WGS sequence"/>
</dbReference>
<dbReference type="AlphaFoldDB" id="A0A4V6I421"/>
<feature type="signal peptide" evidence="1">
    <location>
        <begin position="1"/>
        <end position="18"/>
    </location>
</feature>
<proteinExistence type="predicted"/>
<protein>
    <submittedName>
        <fullName evidence="2">Toxin-antitoxin system YwqK family antitoxin</fullName>
    </submittedName>
</protein>
<feature type="chain" id="PRO_5020468465" evidence="1">
    <location>
        <begin position="19"/>
        <end position="197"/>
    </location>
</feature>
<keyword evidence="3" id="KW-1185">Reference proteome</keyword>
<dbReference type="RefSeq" id="WP_034361696.1">
    <property type="nucleotide sequence ID" value="NZ_CAJUDB010000002.1"/>
</dbReference>
<evidence type="ECO:0000313" key="3">
    <source>
        <dbReference type="Proteomes" id="UP000029707"/>
    </source>
</evidence>
<accession>A0A4V6I421</accession>
<dbReference type="EMBL" id="JRMQ02000003">
    <property type="protein sequence ID" value="TLE02233.1"/>
    <property type="molecule type" value="Genomic_DNA"/>
</dbReference>
<keyword evidence="1" id="KW-0732">Signal</keyword>
<evidence type="ECO:0000256" key="1">
    <source>
        <dbReference type="SAM" id="SignalP"/>
    </source>
</evidence>
<gene>
    <name evidence="2" type="ORF">LS65_003600</name>
</gene>
<comment type="caution">
    <text evidence="2">The sequence shown here is derived from an EMBL/GenBank/DDBJ whole genome shotgun (WGS) entry which is preliminary data.</text>
</comment>
<evidence type="ECO:0000313" key="2">
    <source>
        <dbReference type="EMBL" id="TLE02233.1"/>
    </source>
</evidence>
<sequence length="197" mass="23008">MKKVCYMMCLMIPLFLYAQQNDKVEYDLRISYTGDKNAPTTIRTHYCKGTTTKCGKQTKTSFQGVLLFSAFYTNGAYDGKVLSYYSNGTLKESRTYIQGKEEGKRVLYYENGKIQSEQEYVLGKREGEGKKYYENGILQAQFFYKDDRLDGIRIEYNKQGILTYETLYQDGKKKTMKHYDAKGAVLKEQNCRWEACY</sequence>
<dbReference type="InterPro" id="IPR011652">
    <property type="entry name" value="MORN_2"/>
</dbReference>
<dbReference type="STRING" id="425400.LS65_05020"/>
<organism evidence="2 3">
    <name type="scientific">Helicobacter japonicus</name>
    <dbReference type="NCBI Taxonomy" id="425400"/>
    <lineage>
        <taxon>Bacteria</taxon>
        <taxon>Pseudomonadati</taxon>
        <taxon>Campylobacterota</taxon>
        <taxon>Epsilonproteobacteria</taxon>
        <taxon>Campylobacterales</taxon>
        <taxon>Helicobacteraceae</taxon>
        <taxon>Helicobacter</taxon>
    </lineage>
</organism>
<dbReference type="Gene3D" id="3.90.930.1">
    <property type="match status" value="1"/>
</dbReference>
<dbReference type="OrthoDB" id="5324284at2"/>